<keyword evidence="3 6" id="KW-0812">Transmembrane</keyword>
<reference evidence="9" key="1">
    <citation type="submission" date="2021-02" db="EMBL/GenBank/DDBJ databases">
        <title>PHA producing bacteria isolated from coastal sediment in Guangdong, Shenzhen.</title>
        <authorList>
            <person name="Zheng W."/>
            <person name="Yu S."/>
            <person name="Huang Y."/>
        </authorList>
    </citation>
    <scope>NUCLEOTIDE SEQUENCE</scope>
    <source>
        <strain evidence="9">TN14-10</strain>
    </source>
</reference>
<dbReference type="PROSITE" id="PS50253">
    <property type="entry name" value="COX3"/>
    <property type="match status" value="1"/>
</dbReference>
<comment type="caution">
    <text evidence="9">The sequence shown here is derived from an EMBL/GenBank/DDBJ whole genome shotgun (WGS) entry which is preliminary data.</text>
</comment>
<feature type="transmembrane region" description="Helical" evidence="7">
    <location>
        <begin position="109"/>
        <end position="129"/>
    </location>
</feature>
<evidence type="ECO:0000256" key="6">
    <source>
        <dbReference type="RuleBase" id="RU003376"/>
    </source>
</evidence>
<feature type="transmembrane region" description="Helical" evidence="7">
    <location>
        <begin position="35"/>
        <end position="56"/>
    </location>
</feature>
<evidence type="ECO:0000259" key="8">
    <source>
        <dbReference type="PROSITE" id="PS50253"/>
    </source>
</evidence>
<accession>A0A939DEJ0</accession>
<feature type="transmembrane region" description="Helical" evidence="7">
    <location>
        <begin position="195"/>
        <end position="213"/>
    </location>
</feature>
<dbReference type="PANTHER" id="PTHR11403">
    <property type="entry name" value="CYTOCHROME C OXIDASE SUBUNIT III"/>
    <property type="match status" value="1"/>
</dbReference>
<comment type="subcellular location">
    <subcellularLocation>
        <location evidence="6">Cell membrane</location>
        <topology evidence="6">Multi-pass membrane protein</topology>
    </subcellularLocation>
    <subcellularLocation>
        <location evidence="1">Membrane</location>
        <topology evidence="1">Multi-pass membrane protein</topology>
    </subcellularLocation>
</comment>
<evidence type="ECO:0000256" key="3">
    <source>
        <dbReference type="ARBA" id="ARBA00022692"/>
    </source>
</evidence>
<protein>
    <submittedName>
        <fullName evidence="9">Cytochrome c oxidase subunit 3</fullName>
    </submittedName>
</protein>
<feature type="domain" description="Heme-copper oxidase subunit III family profile" evidence="8">
    <location>
        <begin position="46"/>
        <end position="215"/>
    </location>
</feature>
<evidence type="ECO:0000256" key="7">
    <source>
        <dbReference type="SAM" id="Phobius"/>
    </source>
</evidence>
<dbReference type="SUPFAM" id="SSF81452">
    <property type="entry name" value="Cytochrome c oxidase subunit III-like"/>
    <property type="match status" value="1"/>
</dbReference>
<dbReference type="InterPro" id="IPR024791">
    <property type="entry name" value="Cyt_c/ubiquinol_Oxase_su3"/>
</dbReference>
<proteinExistence type="inferred from homology"/>
<feature type="transmembrane region" description="Helical" evidence="7">
    <location>
        <begin position="81"/>
        <end position="102"/>
    </location>
</feature>
<dbReference type="RefSeq" id="WP_206559885.1">
    <property type="nucleotide sequence ID" value="NZ_JAFKCZ010000005.1"/>
</dbReference>
<feature type="transmembrane region" description="Helical" evidence="7">
    <location>
        <begin position="149"/>
        <end position="174"/>
    </location>
</feature>
<keyword evidence="10" id="KW-1185">Reference proteome</keyword>
<dbReference type="InterPro" id="IPR000298">
    <property type="entry name" value="Cyt_c_oxidase-like_su3"/>
</dbReference>
<dbReference type="GO" id="GO:0004129">
    <property type="term" value="F:cytochrome-c oxidase activity"/>
    <property type="evidence" value="ECO:0007669"/>
    <property type="project" value="InterPro"/>
</dbReference>
<evidence type="ECO:0000256" key="1">
    <source>
        <dbReference type="ARBA" id="ARBA00004141"/>
    </source>
</evidence>
<dbReference type="GO" id="GO:0019646">
    <property type="term" value="P:aerobic electron transport chain"/>
    <property type="evidence" value="ECO:0007669"/>
    <property type="project" value="InterPro"/>
</dbReference>
<name>A0A939DEJ0_9GAMM</name>
<dbReference type="Gene3D" id="1.20.120.80">
    <property type="entry name" value="Cytochrome c oxidase, subunit III, four-helix bundle"/>
    <property type="match status" value="1"/>
</dbReference>
<keyword evidence="5 7" id="KW-0472">Membrane</keyword>
<comment type="similarity">
    <text evidence="2 6">Belongs to the cytochrome c oxidase subunit 3 family.</text>
</comment>
<dbReference type="GO" id="GO:0005886">
    <property type="term" value="C:plasma membrane"/>
    <property type="evidence" value="ECO:0007669"/>
    <property type="project" value="UniProtKB-SubCell"/>
</dbReference>
<dbReference type="PANTHER" id="PTHR11403:SF10">
    <property type="entry name" value="CYTOCHROME C OXIDASE"/>
    <property type="match status" value="1"/>
</dbReference>
<evidence type="ECO:0000313" key="9">
    <source>
        <dbReference type="EMBL" id="MBN7796436.1"/>
    </source>
</evidence>
<dbReference type="AlphaFoldDB" id="A0A939DEJ0"/>
<dbReference type="InterPro" id="IPR035973">
    <property type="entry name" value="Cyt_c_oxidase_su3-like_sf"/>
</dbReference>
<evidence type="ECO:0000313" key="10">
    <source>
        <dbReference type="Proteomes" id="UP000664303"/>
    </source>
</evidence>
<dbReference type="Proteomes" id="UP000664303">
    <property type="component" value="Unassembled WGS sequence"/>
</dbReference>
<evidence type="ECO:0000256" key="5">
    <source>
        <dbReference type="ARBA" id="ARBA00023136"/>
    </source>
</evidence>
<evidence type="ECO:0000256" key="4">
    <source>
        <dbReference type="ARBA" id="ARBA00022989"/>
    </source>
</evidence>
<organism evidence="9 10">
    <name type="scientific">Parahaliea mediterranea</name>
    <dbReference type="NCBI Taxonomy" id="651086"/>
    <lineage>
        <taxon>Bacteria</taxon>
        <taxon>Pseudomonadati</taxon>
        <taxon>Pseudomonadota</taxon>
        <taxon>Gammaproteobacteria</taxon>
        <taxon>Cellvibrionales</taxon>
        <taxon>Halieaceae</taxon>
        <taxon>Parahaliea</taxon>
    </lineage>
</organism>
<evidence type="ECO:0000256" key="2">
    <source>
        <dbReference type="ARBA" id="ARBA00010581"/>
    </source>
</evidence>
<dbReference type="Pfam" id="PF00510">
    <property type="entry name" value="COX3"/>
    <property type="match status" value="1"/>
</dbReference>
<sequence length="226" mass="24812">MSLFRTLREKPWEHEPALAGHPAAAPVDPLGPARIAVRFIMAIVGVLFFLFIITYLSRSQYPDFQSLAGQPWQPFNDTGRLWFNTGLLALSSVGMQGGLWSARRERLNGAVLGISIAVFFAIAFLLAQLDLWLRLQALGFYLSSNPANSYFYLLTAVHGLHLLGGLVVLSNIVFRVWYDGAGASLGGPLGLCTQYWHFLLAVWLVLFALLASPPETLNALAAMCGF</sequence>
<keyword evidence="4 7" id="KW-1133">Transmembrane helix</keyword>
<dbReference type="EMBL" id="JAFKCZ010000005">
    <property type="protein sequence ID" value="MBN7796436.1"/>
    <property type="molecule type" value="Genomic_DNA"/>
</dbReference>
<gene>
    <name evidence="9" type="ORF">JYP50_07530</name>
</gene>
<dbReference type="InterPro" id="IPR013833">
    <property type="entry name" value="Cyt_c_oxidase_su3_a-hlx"/>
</dbReference>